<dbReference type="Proteomes" id="UP000309215">
    <property type="component" value="Unassembled WGS sequence"/>
</dbReference>
<evidence type="ECO:0000256" key="2">
    <source>
        <dbReference type="SAM" id="MobiDB-lite"/>
    </source>
</evidence>
<dbReference type="PROSITE" id="PS51819">
    <property type="entry name" value="VOC"/>
    <property type="match status" value="1"/>
</dbReference>
<evidence type="ECO:0000256" key="1">
    <source>
        <dbReference type="ARBA" id="ARBA00022729"/>
    </source>
</evidence>
<dbReference type="InterPro" id="IPR014756">
    <property type="entry name" value="Ig_E-set"/>
</dbReference>
<dbReference type="Pfam" id="PF01833">
    <property type="entry name" value="TIG"/>
    <property type="match status" value="6"/>
</dbReference>
<feature type="region of interest" description="Disordered" evidence="2">
    <location>
        <begin position="1"/>
        <end position="24"/>
    </location>
</feature>
<accession>A0A4V5PPB0</accession>
<dbReference type="InterPro" id="IPR013783">
    <property type="entry name" value="Ig-like_fold"/>
</dbReference>
<sequence length="915" mass="97236">MPPHVGHGMYPLAHEQGDRKIVPLPSQTRQVRLPGVAAHAVHGPPPRSASSRTWWRTSRSSGTEGSPRSSVVSAPSTSSAQLVRRINAACTTSIASRSTKTGSPAGNGSRARAVSSVGKYDSSDDMSRRRPALSRAVKGRASHAPAALLPCAAEGHSGVMMATFGLGKIVLYAADPEAVSAFYARAAGLSFDRVEGTRRYESMSTGGTSLVIDLALEPLARGRRECALSLRVPNLQAVASSLREDGIDVGPILERPSGVFASLKDPDGRDVELWEPRAKPVSVAPPPLVDKPALDAPPLPPAPVPLPPDLPALVDKPAPVEPPVIVDKPAIVEPPALVDKPPVRLEMHSALDLDKEAAAATESATKAEGEGAAAEEKRGTEPPPPPPMMGAPGPVVTAARPAKISTQGGTKISLYGANFADGCRVLVDGDDCTNPKRLDDFTLEIEAPPHAPGSVEIVIENPDGQRSVIQIVYDEGPSIERFSPLEGSPRGGTEVVVEGRNFEEGCRVTFFGNRAPEVVFESPSRIRFVTPPQEQLFHGELRVTNPDGLSALAAELFTYRLATPYAREVSPASGLVGGSKRVAVTGVDFHPQCVARLGGKQATVTFRSAESLELVTPRANEPGLVDLEIENPDGQITKLEGAFTYEAEPTPPLLVEVRPDRGYCAGGQTIRLAGDNFEADTVVRIGEVRAISRTRSRHEIEVELPQRTQPGLVAIELVDRFGIVVRREDAFTYESRPAPRVDGVTPRNGPMVGGTRIVLEGDFFDEHVFVRIGGQAPKRAVVRSATMIEAVTPPSRMSGFVDIEVGRGDAGNTVVKNAFRYDPSPAPAIDSVAPNKGSVEGGTEVSIEGKNFVAESAVLFGGKPAQRVKFVSASTLEVKTPPGKNGEMVDVVVRNPDGKEATTKRAFLYDARYRS</sequence>
<dbReference type="SMART" id="SM00429">
    <property type="entry name" value="IPT"/>
    <property type="match status" value="5"/>
</dbReference>
<comment type="caution">
    <text evidence="4">The sequence shown here is derived from an EMBL/GenBank/DDBJ whole genome shotgun (WGS) entry which is preliminary data.</text>
</comment>
<dbReference type="InterPro" id="IPR002909">
    <property type="entry name" value="IPT_dom"/>
</dbReference>
<feature type="domain" description="VOC" evidence="3">
    <location>
        <begin position="165"/>
        <end position="276"/>
    </location>
</feature>
<dbReference type="SUPFAM" id="SSF81296">
    <property type="entry name" value="E set domains"/>
    <property type="match status" value="6"/>
</dbReference>
<feature type="region of interest" description="Disordered" evidence="2">
    <location>
        <begin position="284"/>
        <end position="303"/>
    </location>
</feature>
<dbReference type="OrthoDB" id="5479351at2"/>
<dbReference type="InterPro" id="IPR037523">
    <property type="entry name" value="VOC_core"/>
</dbReference>
<dbReference type="PANTHER" id="PTHR46769">
    <property type="entry name" value="POLYCYSTIC KIDNEY AND HEPATIC DISEASE 1 (AUTOSOMAL RECESSIVE)-LIKE 1"/>
    <property type="match status" value="1"/>
</dbReference>
<feature type="region of interest" description="Disordered" evidence="2">
    <location>
        <begin position="356"/>
        <end position="393"/>
    </location>
</feature>
<dbReference type="PANTHER" id="PTHR46769:SF1">
    <property type="entry name" value="FIBROCYSTIN"/>
    <property type="match status" value="1"/>
</dbReference>
<feature type="region of interest" description="Disordered" evidence="2">
    <location>
        <begin position="94"/>
        <end position="139"/>
    </location>
</feature>
<dbReference type="Gene3D" id="2.60.40.10">
    <property type="entry name" value="Immunoglobulins"/>
    <property type="match status" value="6"/>
</dbReference>
<evidence type="ECO:0000259" key="3">
    <source>
        <dbReference type="PROSITE" id="PS51819"/>
    </source>
</evidence>
<dbReference type="SUPFAM" id="SSF54593">
    <property type="entry name" value="Glyoxalase/Bleomycin resistance protein/Dihydroxybiphenyl dioxygenase"/>
    <property type="match status" value="1"/>
</dbReference>
<proteinExistence type="predicted"/>
<organism evidence="4 5">
    <name type="scientific">Polyangium fumosum</name>
    <dbReference type="NCBI Taxonomy" id="889272"/>
    <lineage>
        <taxon>Bacteria</taxon>
        <taxon>Pseudomonadati</taxon>
        <taxon>Myxococcota</taxon>
        <taxon>Polyangia</taxon>
        <taxon>Polyangiales</taxon>
        <taxon>Polyangiaceae</taxon>
        <taxon>Polyangium</taxon>
    </lineage>
</organism>
<dbReference type="InterPro" id="IPR052387">
    <property type="entry name" value="Fibrocystin"/>
</dbReference>
<dbReference type="Gene3D" id="3.10.180.10">
    <property type="entry name" value="2,3-Dihydroxybiphenyl 1,2-Dioxygenase, domain 1"/>
    <property type="match status" value="1"/>
</dbReference>
<dbReference type="InterPro" id="IPR029068">
    <property type="entry name" value="Glyas_Bleomycin-R_OHBP_Dase"/>
</dbReference>
<protein>
    <recommendedName>
        <fullName evidence="3">VOC domain-containing protein</fullName>
    </recommendedName>
</protein>
<dbReference type="CDD" id="cd00603">
    <property type="entry name" value="IPT_PCSR"/>
    <property type="match status" value="1"/>
</dbReference>
<feature type="compositionally biased region" description="Low complexity" evidence="2">
    <location>
        <begin position="48"/>
        <end position="78"/>
    </location>
</feature>
<gene>
    <name evidence="4" type="ORF">E8A74_03470</name>
</gene>
<feature type="compositionally biased region" description="Polar residues" evidence="2">
    <location>
        <begin position="94"/>
        <end position="106"/>
    </location>
</feature>
<feature type="compositionally biased region" description="Basic residues" evidence="2">
    <location>
        <begin position="129"/>
        <end position="139"/>
    </location>
</feature>
<evidence type="ECO:0000313" key="5">
    <source>
        <dbReference type="Proteomes" id="UP000309215"/>
    </source>
</evidence>
<keyword evidence="5" id="KW-1185">Reference proteome</keyword>
<feature type="compositionally biased region" description="Basic and acidic residues" evidence="2">
    <location>
        <begin position="365"/>
        <end position="380"/>
    </location>
</feature>
<dbReference type="CDD" id="cd00102">
    <property type="entry name" value="IPT"/>
    <property type="match status" value="4"/>
</dbReference>
<reference evidence="4 5" key="1">
    <citation type="submission" date="2019-04" db="EMBL/GenBank/DDBJ databases">
        <authorList>
            <person name="Li Y."/>
            <person name="Wang J."/>
        </authorList>
    </citation>
    <scope>NUCLEOTIDE SEQUENCE [LARGE SCALE GENOMIC DNA]</scope>
    <source>
        <strain evidence="4 5">DSM 14668</strain>
    </source>
</reference>
<keyword evidence="1" id="KW-0732">Signal</keyword>
<dbReference type="EMBL" id="SSMQ01000002">
    <property type="protein sequence ID" value="TKD12818.1"/>
    <property type="molecule type" value="Genomic_DNA"/>
</dbReference>
<feature type="region of interest" description="Disordered" evidence="2">
    <location>
        <begin position="36"/>
        <end position="78"/>
    </location>
</feature>
<name>A0A4V5PPB0_9BACT</name>
<evidence type="ECO:0000313" key="4">
    <source>
        <dbReference type="EMBL" id="TKD12818.1"/>
    </source>
</evidence>
<dbReference type="AlphaFoldDB" id="A0A4V5PPB0"/>